<dbReference type="EMBL" id="CP000822">
    <property type="protein sequence ID" value="ABV12288.1"/>
    <property type="molecule type" value="Genomic_DNA"/>
</dbReference>
<dbReference type="KEGG" id="cko:CKO_01147"/>
<evidence type="ECO:0000313" key="1">
    <source>
        <dbReference type="EMBL" id="ABV12288.1"/>
    </source>
</evidence>
<evidence type="ECO:0000313" key="2">
    <source>
        <dbReference type="Proteomes" id="UP000008148"/>
    </source>
</evidence>
<gene>
    <name evidence="1" type="ordered locus">CKO_01147</name>
</gene>
<dbReference type="HOGENOM" id="CLU_2988318_0_0_6"/>
<sequence length="57" mass="6744">MFIQICDSHLSPHCECFIKIRTGFYYNFTSWRSQSIFAYLVTNLRHNPAISMLKSLL</sequence>
<protein>
    <submittedName>
        <fullName evidence="1">Uncharacterized protein</fullName>
    </submittedName>
</protein>
<keyword evidence="2" id="KW-1185">Reference proteome</keyword>
<dbReference type="AlphaFoldDB" id="A8AFM4"/>
<dbReference type="Proteomes" id="UP000008148">
    <property type="component" value="Chromosome"/>
</dbReference>
<name>A8AFM4_CITK8</name>
<proteinExistence type="predicted"/>
<dbReference type="STRING" id="290338.CKO_01147"/>
<accession>A8AFM4</accession>
<organism evidence="1 2">
    <name type="scientific">Citrobacter koseri (strain ATCC BAA-895 / CDC 4225-83 / SGSC4696)</name>
    <dbReference type="NCBI Taxonomy" id="290338"/>
    <lineage>
        <taxon>Bacteria</taxon>
        <taxon>Pseudomonadati</taxon>
        <taxon>Pseudomonadota</taxon>
        <taxon>Gammaproteobacteria</taxon>
        <taxon>Enterobacterales</taxon>
        <taxon>Enterobacteriaceae</taxon>
        <taxon>Citrobacter</taxon>
    </lineage>
</organism>
<reference evidence="1 2" key="1">
    <citation type="submission" date="2007-08" db="EMBL/GenBank/DDBJ databases">
        <authorList>
            <consortium name="The Citrobacter koseri Genome Sequencing Project"/>
            <person name="McClelland M."/>
            <person name="Sanderson E.K."/>
            <person name="Porwollik S."/>
            <person name="Spieth J."/>
            <person name="Clifton W.S."/>
            <person name="Latreille P."/>
            <person name="Courtney L."/>
            <person name="Wang C."/>
            <person name="Pepin K."/>
            <person name="Bhonagiri V."/>
            <person name="Nash W."/>
            <person name="Johnson M."/>
            <person name="Thiruvilangam P."/>
            <person name="Wilson R."/>
        </authorList>
    </citation>
    <scope>NUCLEOTIDE SEQUENCE [LARGE SCALE GENOMIC DNA]</scope>
    <source>
        <strain evidence="2">ATCC BAA-895 / CDC 4225-83 / SGSC4696</strain>
    </source>
</reference>